<name>A0A2A4JK45_HELVI</name>
<dbReference type="AlphaFoldDB" id="A0A2A4JK45"/>
<gene>
    <name evidence="14" type="ORF">B5V51_1121</name>
</gene>
<evidence type="ECO:0000256" key="1">
    <source>
        <dbReference type="ARBA" id="ARBA00004651"/>
    </source>
</evidence>
<keyword evidence="4 10" id="KW-0812">Transmembrane</keyword>
<reference evidence="14" key="1">
    <citation type="submission" date="2017-09" db="EMBL/GenBank/DDBJ databases">
        <title>Contemporary evolution of a Lepidopteran species, Heliothis virescens, in response to modern agricultural practices.</title>
        <authorList>
            <person name="Fritz M.L."/>
            <person name="Deyonke A.M."/>
            <person name="Papanicolaou A."/>
            <person name="Micinski S."/>
            <person name="Westbrook J."/>
            <person name="Gould F."/>
        </authorList>
    </citation>
    <scope>NUCLEOTIDE SEQUENCE [LARGE SCALE GENOMIC DNA]</scope>
    <source>
        <strain evidence="14">HvINT-</strain>
        <tissue evidence="14">Whole body</tissue>
    </source>
</reference>
<feature type="transmembrane region" description="Helical" evidence="12">
    <location>
        <begin position="204"/>
        <end position="226"/>
    </location>
</feature>
<dbReference type="GO" id="GO:0004930">
    <property type="term" value="F:G protein-coupled receptor activity"/>
    <property type="evidence" value="ECO:0007669"/>
    <property type="project" value="UniProtKB-KW"/>
</dbReference>
<evidence type="ECO:0000313" key="14">
    <source>
        <dbReference type="EMBL" id="PCG72146.1"/>
    </source>
</evidence>
<feature type="domain" description="G-protein coupled receptors family 1 profile" evidence="13">
    <location>
        <begin position="55"/>
        <end position="376"/>
    </location>
</feature>
<dbReference type="InterPro" id="IPR000276">
    <property type="entry name" value="GPCR_Rhodpsn"/>
</dbReference>
<organism evidence="14">
    <name type="scientific">Heliothis virescens</name>
    <name type="common">Tobacco budworm moth</name>
    <dbReference type="NCBI Taxonomy" id="7102"/>
    <lineage>
        <taxon>Eukaryota</taxon>
        <taxon>Metazoa</taxon>
        <taxon>Ecdysozoa</taxon>
        <taxon>Arthropoda</taxon>
        <taxon>Hexapoda</taxon>
        <taxon>Insecta</taxon>
        <taxon>Pterygota</taxon>
        <taxon>Neoptera</taxon>
        <taxon>Endopterygota</taxon>
        <taxon>Lepidoptera</taxon>
        <taxon>Glossata</taxon>
        <taxon>Ditrysia</taxon>
        <taxon>Noctuoidea</taxon>
        <taxon>Noctuidae</taxon>
        <taxon>Heliothinae</taxon>
        <taxon>Heliothis</taxon>
    </lineage>
</organism>
<feature type="transmembrane region" description="Helical" evidence="12">
    <location>
        <begin position="36"/>
        <end position="64"/>
    </location>
</feature>
<comment type="similarity">
    <text evidence="2 10">Belongs to the G-protein coupled receptor 1 family.</text>
</comment>
<evidence type="ECO:0000256" key="10">
    <source>
        <dbReference type="RuleBase" id="RU000688"/>
    </source>
</evidence>
<feature type="transmembrane region" description="Helical" evidence="12">
    <location>
        <begin position="359"/>
        <end position="379"/>
    </location>
</feature>
<feature type="transmembrane region" description="Helical" evidence="12">
    <location>
        <begin position="76"/>
        <end position="96"/>
    </location>
</feature>
<evidence type="ECO:0000256" key="6">
    <source>
        <dbReference type="ARBA" id="ARBA00023040"/>
    </source>
</evidence>
<evidence type="ECO:0000256" key="12">
    <source>
        <dbReference type="SAM" id="Phobius"/>
    </source>
</evidence>
<evidence type="ECO:0000256" key="2">
    <source>
        <dbReference type="ARBA" id="ARBA00010663"/>
    </source>
</evidence>
<evidence type="ECO:0000256" key="3">
    <source>
        <dbReference type="ARBA" id="ARBA00022475"/>
    </source>
</evidence>
<keyword evidence="3" id="KW-1003">Cell membrane</keyword>
<evidence type="ECO:0000256" key="5">
    <source>
        <dbReference type="ARBA" id="ARBA00022989"/>
    </source>
</evidence>
<comment type="caution">
    <text evidence="14">The sequence shown here is derived from an EMBL/GenBank/DDBJ whole genome shotgun (WGS) entry which is preliminary data.</text>
</comment>
<keyword evidence="8 10" id="KW-0675">Receptor</keyword>
<dbReference type="STRING" id="7102.A0A2A4JK45"/>
<dbReference type="EMBL" id="NWSH01001201">
    <property type="protein sequence ID" value="PCG72146.1"/>
    <property type="molecule type" value="Genomic_DNA"/>
</dbReference>
<comment type="subcellular location">
    <subcellularLocation>
        <location evidence="1">Cell membrane</location>
        <topology evidence="1">Multi-pass membrane protein</topology>
    </subcellularLocation>
</comment>
<evidence type="ECO:0000256" key="4">
    <source>
        <dbReference type="ARBA" id="ARBA00022692"/>
    </source>
</evidence>
<evidence type="ECO:0000259" key="13">
    <source>
        <dbReference type="PROSITE" id="PS50262"/>
    </source>
</evidence>
<accession>A0A2A4JK45</accession>
<dbReference type="SUPFAM" id="SSF81321">
    <property type="entry name" value="Family A G protein-coupled receptor-like"/>
    <property type="match status" value="1"/>
</dbReference>
<evidence type="ECO:0000256" key="7">
    <source>
        <dbReference type="ARBA" id="ARBA00023136"/>
    </source>
</evidence>
<evidence type="ECO:0000256" key="8">
    <source>
        <dbReference type="ARBA" id="ARBA00023170"/>
    </source>
</evidence>
<feature type="transmembrane region" description="Helical" evidence="12">
    <location>
        <begin position="116"/>
        <end position="134"/>
    </location>
</feature>
<dbReference type="PRINTS" id="PR00237">
    <property type="entry name" value="GPCRRHODOPSN"/>
</dbReference>
<dbReference type="InterPro" id="IPR017452">
    <property type="entry name" value="GPCR_Rhodpsn_7TM"/>
</dbReference>
<dbReference type="PROSITE" id="PS00237">
    <property type="entry name" value="G_PROTEIN_RECEP_F1_1"/>
    <property type="match status" value="1"/>
</dbReference>
<dbReference type="PANTHER" id="PTHR24228">
    <property type="entry name" value="B2 BRADYKININ RECEPTOR/ANGIOTENSIN II RECEPTOR"/>
    <property type="match status" value="1"/>
</dbReference>
<dbReference type="SMART" id="SM01381">
    <property type="entry name" value="7TM_GPCR_Srsx"/>
    <property type="match status" value="1"/>
</dbReference>
<feature type="region of interest" description="Disordered" evidence="11">
    <location>
        <begin position="255"/>
        <end position="295"/>
    </location>
</feature>
<keyword evidence="7 12" id="KW-0472">Membrane</keyword>
<dbReference type="Pfam" id="PF00001">
    <property type="entry name" value="7tm_1"/>
    <property type="match status" value="1"/>
</dbReference>
<keyword evidence="6 10" id="KW-0297">G-protein coupled receptor</keyword>
<evidence type="ECO:0000256" key="9">
    <source>
        <dbReference type="ARBA" id="ARBA00023224"/>
    </source>
</evidence>
<keyword evidence="9 10" id="KW-0807">Transducer</keyword>
<dbReference type="PROSITE" id="PS50262">
    <property type="entry name" value="G_PROTEIN_RECEP_F1_2"/>
    <property type="match status" value="1"/>
</dbReference>
<sequence length="407" mass="46345">MVTCENRSVNASAQYFEFNSSAELAMVPLFQNYSDVLLNVASACCVIFVIIGIPGNLVTIVALARCKKIRNATAIFIINLHISNLLFCSIILPMTAMTFAQKKWTHGWIMCRVYPYLKFSLNATSIFTILAITINRYVMVCHPVWYPRLYKRRNISIMILLMWASALAIFFPSNFGKWGRYELEPHTGFCTMLRDRNCHSPKTFFLIIAFVGPYFVIALCYARIWWLARKTGKKPGSHNPRSTETRIISRPTHLPLSHTASDTSMEGRTLISIDPSSPGSSSPDDVRTPSSGEDQRFNYFKAPFRLTRREVRRKAPTRRDRKLCALIAAIMISFCVSHLPLMIARLVYKDYKSEPITNVAAHLLGYSETCINPIIYVLMSNEYRKAYRSLFDAIKHVSISSKISSSQ</sequence>
<feature type="transmembrane region" description="Helical" evidence="12">
    <location>
        <begin position="155"/>
        <end position="175"/>
    </location>
</feature>
<feature type="compositionally biased region" description="Low complexity" evidence="11">
    <location>
        <begin position="271"/>
        <end position="283"/>
    </location>
</feature>
<protein>
    <recommendedName>
        <fullName evidence="13">G-protein coupled receptors family 1 profile domain-containing protein</fullName>
    </recommendedName>
</protein>
<evidence type="ECO:0000256" key="11">
    <source>
        <dbReference type="SAM" id="MobiDB-lite"/>
    </source>
</evidence>
<feature type="transmembrane region" description="Helical" evidence="12">
    <location>
        <begin position="323"/>
        <end position="347"/>
    </location>
</feature>
<dbReference type="PANTHER" id="PTHR24228:SF74">
    <property type="entry name" value="G-PROTEIN COUPLED RECEPTORS FAMILY 1 PROFILE DOMAIN-CONTAINING PROTEIN"/>
    <property type="match status" value="1"/>
</dbReference>
<dbReference type="Gene3D" id="1.20.1070.10">
    <property type="entry name" value="Rhodopsin 7-helix transmembrane proteins"/>
    <property type="match status" value="1"/>
</dbReference>
<proteinExistence type="inferred from homology"/>
<dbReference type="GO" id="GO:0005886">
    <property type="term" value="C:plasma membrane"/>
    <property type="evidence" value="ECO:0007669"/>
    <property type="project" value="UniProtKB-SubCell"/>
</dbReference>
<keyword evidence="5 12" id="KW-1133">Transmembrane helix</keyword>